<sequence length="135" mass="14596">MTRIVLVMHEPLGSSFAECAEHVLGHKANLTVFDVAPDCEPEAQVRRLAGMLQHTPGQATLVLCDIFGATPFNIAKRAIKLATEQGFSAHLITGTNLCMVLKALTEQQDNPEQLSKNVQLGALRGIVNADNECKC</sequence>
<keyword evidence="4" id="KW-1185">Reference proteome</keyword>
<accession>A0A853H1I8</accession>
<dbReference type="SUPFAM" id="SSF53062">
    <property type="entry name" value="PTS system fructose IIA component-like"/>
    <property type="match status" value="1"/>
</dbReference>
<dbReference type="PANTHER" id="PTHR33799:SF1">
    <property type="entry name" value="PTS SYSTEM MANNOSE-SPECIFIC EIIAB COMPONENT-RELATED"/>
    <property type="match status" value="1"/>
</dbReference>
<dbReference type="GO" id="GO:0009401">
    <property type="term" value="P:phosphoenolpyruvate-dependent sugar phosphotransferase system"/>
    <property type="evidence" value="ECO:0007669"/>
    <property type="project" value="InterPro"/>
</dbReference>
<keyword evidence="1" id="KW-0808">Transferase</keyword>
<reference evidence="3 4" key="1">
    <citation type="submission" date="2020-07" db="EMBL/GenBank/DDBJ databases">
        <title>Taxonomic revisions and descriptions of new bacterial species based on genomic comparisons in the high-G+C-content subgroup of the family Alcaligenaceae.</title>
        <authorList>
            <person name="Szabo A."/>
            <person name="Felfoldi T."/>
        </authorList>
    </citation>
    <scope>NUCLEOTIDE SEQUENCE [LARGE SCALE GENOMIC DNA]</scope>
    <source>
        <strain evidence="3 4">DSM 25667</strain>
    </source>
</reference>
<dbReference type="InterPro" id="IPR004701">
    <property type="entry name" value="PTS_EIIA_man-typ"/>
</dbReference>
<evidence type="ECO:0000256" key="1">
    <source>
        <dbReference type="ARBA" id="ARBA00022679"/>
    </source>
</evidence>
<dbReference type="Gene3D" id="3.40.50.510">
    <property type="entry name" value="Phosphotransferase system, mannose-type IIA component"/>
    <property type="match status" value="1"/>
</dbReference>
<evidence type="ECO:0000313" key="3">
    <source>
        <dbReference type="EMBL" id="NYT85890.1"/>
    </source>
</evidence>
<dbReference type="InterPro" id="IPR051471">
    <property type="entry name" value="Bacterial_PTS_sugar_comp"/>
</dbReference>
<keyword evidence="3" id="KW-0762">Sugar transport</keyword>
<organism evidence="3 4">
    <name type="scientific">Pollutimonas harenae</name>
    <dbReference type="NCBI Taxonomy" id="657015"/>
    <lineage>
        <taxon>Bacteria</taxon>
        <taxon>Pseudomonadati</taxon>
        <taxon>Pseudomonadota</taxon>
        <taxon>Betaproteobacteria</taxon>
        <taxon>Burkholderiales</taxon>
        <taxon>Alcaligenaceae</taxon>
        <taxon>Pollutimonas</taxon>
    </lineage>
</organism>
<dbReference type="OrthoDB" id="8795346at2"/>
<proteinExistence type="predicted"/>
<protein>
    <submittedName>
        <fullName evidence="3">PTS sugar transporter subunit IIA</fullName>
    </submittedName>
</protein>
<dbReference type="EMBL" id="JACCEV010000002">
    <property type="protein sequence ID" value="NYT85890.1"/>
    <property type="molecule type" value="Genomic_DNA"/>
</dbReference>
<dbReference type="GO" id="GO:0016020">
    <property type="term" value="C:membrane"/>
    <property type="evidence" value="ECO:0007669"/>
    <property type="project" value="InterPro"/>
</dbReference>
<dbReference type="GO" id="GO:0016740">
    <property type="term" value="F:transferase activity"/>
    <property type="evidence" value="ECO:0007669"/>
    <property type="project" value="UniProtKB-KW"/>
</dbReference>
<keyword evidence="3" id="KW-0813">Transport</keyword>
<dbReference type="RefSeq" id="WP_130039437.1">
    <property type="nucleotide sequence ID" value="NZ_JACCEV010000002.1"/>
</dbReference>
<dbReference type="AlphaFoldDB" id="A0A853H1I8"/>
<dbReference type="InterPro" id="IPR036662">
    <property type="entry name" value="PTS_EIIA_man-typ_sf"/>
</dbReference>
<feature type="domain" description="PTS EIIA type-4" evidence="2">
    <location>
        <begin position="1"/>
        <end position="126"/>
    </location>
</feature>
<gene>
    <name evidence="3" type="ORF">H0A62_09770</name>
</gene>
<dbReference type="Proteomes" id="UP000554144">
    <property type="component" value="Unassembled WGS sequence"/>
</dbReference>
<dbReference type="PROSITE" id="PS51096">
    <property type="entry name" value="PTS_EIIA_TYPE_4"/>
    <property type="match status" value="1"/>
</dbReference>
<evidence type="ECO:0000259" key="2">
    <source>
        <dbReference type="PROSITE" id="PS51096"/>
    </source>
</evidence>
<dbReference type="PANTHER" id="PTHR33799">
    <property type="entry name" value="PTS PERMEASE-RELATED-RELATED"/>
    <property type="match status" value="1"/>
</dbReference>
<comment type="caution">
    <text evidence="3">The sequence shown here is derived from an EMBL/GenBank/DDBJ whole genome shotgun (WGS) entry which is preliminary data.</text>
</comment>
<dbReference type="Pfam" id="PF03610">
    <property type="entry name" value="EIIA-man"/>
    <property type="match status" value="1"/>
</dbReference>
<evidence type="ECO:0000313" key="4">
    <source>
        <dbReference type="Proteomes" id="UP000554144"/>
    </source>
</evidence>
<name>A0A853H1I8_9BURK</name>